<proteinExistence type="predicted"/>
<dbReference type="AlphaFoldDB" id="A0AAV4EF97"/>
<dbReference type="Proteomes" id="UP000762676">
    <property type="component" value="Unassembled WGS sequence"/>
</dbReference>
<keyword evidence="2" id="KW-1185">Reference proteome</keyword>
<gene>
    <name evidence="1" type="ORF">ElyMa_001794100</name>
</gene>
<comment type="caution">
    <text evidence="1">The sequence shown here is derived from an EMBL/GenBank/DDBJ whole genome shotgun (WGS) entry which is preliminary data.</text>
</comment>
<accession>A0AAV4EF97</accession>
<sequence>MEHSAKLPHIGASKGKGTIEPIKFLPVLPAKRAKPAWQVNQPTFMLTKQSLEDESNGIDLITELTAREPKRPRKHPVRLKPIDASQKNGDIETFKQPKKDRENFRKALVEIIMEEQGATPKSAADTAENGEVPVVSRAASPTSAEKDILRYYYYIHHGIDTEHVAPMEDAWLENVLSLVSDDLKDGHAETIDNLSDEMREDYLLSVKKAIVDFVLKDPRQLEDDSKERLPPHREEMAVVPKPWNRSYLAALDFTAEHLHNTNPCMMQVLDLWHSSFG</sequence>
<name>A0AAV4EF97_9GAST</name>
<dbReference type="EMBL" id="BMAT01003640">
    <property type="protein sequence ID" value="GFR59444.1"/>
    <property type="molecule type" value="Genomic_DNA"/>
</dbReference>
<organism evidence="1 2">
    <name type="scientific">Elysia marginata</name>
    <dbReference type="NCBI Taxonomy" id="1093978"/>
    <lineage>
        <taxon>Eukaryota</taxon>
        <taxon>Metazoa</taxon>
        <taxon>Spiralia</taxon>
        <taxon>Lophotrochozoa</taxon>
        <taxon>Mollusca</taxon>
        <taxon>Gastropoda</taxon>
        <taxon>Heterobranchia</taxon>
        <taxon>Euthyneura</taxon>
        <taxon>Panpulmonata</taxon>
        <taxon>Sacoglossa</taxon>
        <taxon>Placobranchoidea</taxon>
        <taxon>Plakobranchidae</taxon>
        <taxon>Elysia</taxon>
    </lineage>
</organism>
<reference evidence="1 2" key="1">
    <citation type="journal article" date="2021" name="Elife">
        <title>Chloroplast acquisition without the gene transfer in kleptoplastic sea slugs, Plakobranchus ocellatus.</title>
        <authorList>
            <person name="Maeda T."/>
            <person name="Takahashi S."/>
            <person name="Yoshida T."/>
            <person name="Shimamura S."/>
            <person name="Takaki Y."/>
            <person name="Nagai Y."/>
            <person name="Toyoda A."/>
            <person name="Suzuki Y."/>
            <person name="Arimoto A."/>
            <person name="Ishii H."/>
            <person name="Satoh N."/>
            <person name="Nishiyama T."/>
            <person name="Hasebe M."/>
            <person name="Maruyama T."/>
            <person name="Minagawa J."/>
            <person name="Obokata J."/>
            <person name="Shigenobu S."/>
        </authorList>
    </citation>
    <scope>NUCLEOTIDE SEQUENCE [LARGE SCALE GENOMIC DNA]</scope>
</reference>
<evidence type="ECO:0000313" key="2">
    <source>
        <dbReference type="Proteomes" id="UP000762676"/>
    </source>
</evidence>
<protein>
    <submittedName>
        <fullName evidence="1">Dynein heavy chain 7, axonemal</fullName>
    </submittedName>
</protein>
<evidence type="ECO:0000313" key="1">
    <source>
        <dbReference type="EMBL" id="GFR59444.1"/>
    </source>
</evidence>